<feature type="signal peptide" evidence="2">
    <location>
        <begin position="1"/>
        <end position="27"/>
    </location>
</feature>
<accession>A0A1L8WPC5</accession>
<evidence type="ECO:0000313" key="5">
    <source>
        <dbReference type="Proteomes" id="UP000182152"/>
    </source>
</evidence>
<dbReference type="InterPro" id="IPR027994">
    <property type="entry name" value="WxL_dom"/>
</dbReference>
<dbReference type="RefSeq" id="WP_071855166.1">
    <property type="nucleotide sequence ID" value="NZ_JXLB01000007.1"/>
</dbReference>
<gene>
    <name evidence="4" type="ORF">RV14_GL002160</name>
</gene>
<keyword evidence="5" id="KW-1185">Reference proteome</keyword>
<dbReference type="EMBL" id="JXLB01000007">
    <property type="protein sequence ID" value="OJG82868.1"/>
    <property type="molecule type" value="Genomic_DNA"/>
</dbReference>
<feature type="chain" id="PRO_5009881974" description="WxL domain-containing protein" evidence="2">
    <location>
        <begin position="28"/>
        <end position="237"/>
    </location>
</feature>
<dbReference type="OrthoDB" id="2356942at2"/>
<keyword evidence="2" id="KW-0732">Signal</keyword>
<protein>
    <recommendedName>
        <fullName evidence="3">WxL domain-containing protein</fullName>
    </recommendedName>
</protein>
<evidence type="ECO:0000256" key="1">
    <source>
        <dbReference type="SAM" id="MobiDB-lite"/>
    </source>
</evidence>
<feature type="domain" description="WxL" evidence="3">
    <location>
        <begin position="32"/>
        <end position="232"/>
    </location>
</feature>
<name>A0A1L8WPC5_9ENTE</name>
<feature type="compositionally biased region" description="Acidic residues" evidence="1">
    <location>
        <begin position="54"/>
        <end position="69"/>
    </location>
</feature>
<dbReference type="AlphaFoldDB" id="A0A1L8WPC5"/>
<proteinExistence type="predicted"/>
<evidence type="ECO:0000259" key="3">
    <source>
        <dbReference type="Pfam" id="PF13731"/>
    </source>
</evidence>
<evidence type="ECO:0000256" key="2">
    <source>
        <dbReference type="SAM" id="SignalP"/>
    </source>
</evidence>
<reference evidence="4 5" key="1">
    <citation type="submission" date="2014-12" db="EMBL/GenBank/DDBJ databases">
        <title>Draft genome sequences of 29 type strains of Enterococci.</title>
        <authorList>
            <person name="Zhong Z."/>
            <person name="Sun Z."/>
            <person name="Liu W."/>
            <person name="Zhang W."/>
            <person name="Zhang H."/>
        </authorList>
    </citation>
    <scope>NUCLEOTIDE SEQUENCE [LARGE SCALE GENOMIC DNA]</scope>
    <source>
        <strain evidence="4 5">DSM 15687</strain>
    </source>
</reference>
<evidence type="ECO:0000313" key="4">
    <source>
        <dbReference type="EMBL" id="OJG82868.1"/>
    </source>
</evidence>
<feature type="region of interest" description="Disordered" evidence="1">
    <location>
        <begin position="40"/>
        <end position="82"/>
    </location>
</feature>
<dbReference type="Pfam" id="PF13731">
    <property type="entry name" value="WxL"/>
    <property type="match status" value="1"/>
</dbReference>
<dbReference type="STRING" id="150033.RV14_GL002160"/>
<dbReference type="Proteomes" id="UP000182152">
    <property type="component" value="Unassembled WGS sequence"/>
</dbReference>
<comment type="caution">
    <text evidence="4">The sequence shown here is derived from an EMBL/GenBank/DDBJ whole genome shotgun (WGS) entry which is preliminary data.</text>
</comment>
<sequence length="237" mass="25231">MKKQFLCSFAATTLLATTFFNGSFVFATENDEHAISNAKITFTGENTDPVNPVDPDDPDNPDNPVDPDDPDNHGTDDNGPLSIDYVSNISFGTQEISSSNQVYSALNAEPHVQITDKRGVEGGWELTAATSKFTATDDSELKGAVLTFKNGEARTKSDNTSGKPAVNEEITFNNTDAQDVMTAASLAGEGTWLDVFPGEEGHNTDVQLVVPSGSAQAKEYTATITWTLTAGPSDANE</sequence>
<organism evidence="4 5">
    <name type="scientific">Enterococcus ratti</name>
    <dbReference type="NCBI Taxonomy" id="150033"/>
    <lineage>
        <taxon>Bacteria</taxon>
        <taxon>Bacillati</taxon>
        <taxon>Bacillota</taxon>
        <taxon>Bacilli</taxon>
        <taxon>Lactobacillales</taxon>
        <taxon>Enterococcaceae</taxon>
        <taxon>Enterococcus</taxon>
    </lineage>
</organism>